<dbReference type="EMBL" id="CALNXI010000290">
    <property type="protein sequence ID" value="CAH3024132.1"/>
    <property type="molecule type" value="Genomic_DNA"/>
</dbReference>
<keyword evidence="6" id="KW-0496">Mitochondrion</keyword>
<evidence type="ECO:0000256" key="2">
    <source>
        <dbReference type="ARBA" id="ARBA00006136"/>
    </source>
</evidence>
<keyword evidence="5" id="KW-0689">Ribosomal protein</keyword>
<keyword evidence="7" id="KW-0687">Ribonucleoprotein</keyword>
<dbReference type="Pfam" id="PF01084">
    <property type="entry name" value="Ribosomal_S18"/>
    <property type="match status" value="1"/>
</dbReference>
<dbReference type="SUPFAM" id="SSF46911">
    <property type="entry name" value="Ribosomal protein S18"/>
    <property type="match status" value="1"/>
</dbReference>
<evidence type="ECO:0000256" key="11">
    <source>
        <dbReference type="SAM" id="MobiDB-lite"/>
    </source>
</evidence>
<evidence type="ECO:0000256" key="8">
    <source>
        <dbReference type="ARBA" id="ARBA00032055"/>
    </source>
</evidence>
<keyword evidence="4" id="KW-0809">Transit peptide</keyword>
<comment type="subcellular location">
    <subcellularLocation>
        <location evidence="1">Mitochondrion</location>
    </subcellularLocation>
</comment>
<feature type="region of interest" description="Disordered" evidence="11">
    <location>
        <begin position="233"/>
        <end position="255"/>
    </location>
</feature>
<protein>
    <recommendedName>
        <fullName evidence="9">Small ribosomal subunit protein mS40</fullName>
    </recommendedName>
    <alternativeName>
        <fullName evidence="8">28S ribosomal protein S18-2, mitochondrial</fullName>
    </alternativeName>
    <alternativeName>
        <fullName evidence="10">28S ribosomal protein S18b, mitochondrial</fullName>
    </alternativeName>
</protein>
<evidence type="ECO:0000256" key="5">
    <source>
        <dbReference type="ARBA" id="ARBA00022980"/>
    </source>
</evidence>
<accession>A0ABN8M8M5</accession>
<evidence type="ECO:0000256" key="4">
    <source>
        <dbReference type="ARBA" id="ARBA00022946"/>
    </source>
</evidence>
<reference evidence="12 13" key="1">
    <citation type="submission" date="2022-05" db="EMBL/GenBank/DDBJ databases">
        <authorList>
            <consortium name="Genoscope - CEA"/>
            <person name="William W."/>
        </authorList>
    </citation>
    <scope>NUCLEOTIDE SEQUENCE [LARGE SCALE GENOMIC DNA]</scope>
</reference>
<dbReference type="PANTHER" id="PTHR13329:SF2">
    <property type="entry name" value="SMALL RIBOSOMAL SUBUNIT PROTEIN MS40"/>
    <property type="match status" value="1"/>
</dbReference>
<dbReference type="InterPro" id="IPR040054">
    <property type="entry name" value="MRPS18B"/>
</dbReference>
<name>A0ABN8M8M5_9CNID</name>
<sequence>MAASFRVLSSLRNVLALTSFRQNFHQKLFSVCLRTSVFHSWSPCSWMLGYPYLEGIRTVKCTRMVSSLTSNRVLSPVMAELLKSIQYGKEKWMDQQHRLSLVKRYEDGIIDHHSTEYEKLTLEHFQVFWPDGSPIWINYRRNFLGQFAPKRTRERCIRRTVVCSNPCPLCQLKAKKNYDLVYTDVGLLSQFISPYTGLVLQVQKTGVCRRQQKLLLKAIEEAKDKGLLPFTVPGPRDPPRGFKPAGVPFSVRNKT</sequence>
<dbReference type="InterPro" id="IPR036870">
    <property type="entry name" value="Ribosomal_bS18_sf"/>
</dbReference>
<keyword evidence="3" id="KW-0597">Phosphoprotein</keyword>
<dbReference type="PANTHER" id="PTHR13329">
    <property type="entry name" value="MITOCHONDRIAL RIBOSOMAL PROTEIN S18B"/>
    <property type="match status" value="1"/>
</dbReference>
<evidence type="ECO:0000256" key="10">
    <source>
        <dbReference type="ARBA" id="ARBA00035515"/>
    </source>
</evidence>
<dbReference type="Gene3D" id="4.10.640.10">
    <property type="entry name" value="Ribosomal protein S18"/>
    <property type="match status" value="1"/>
</dbReference>
<organism evidence="12 13">
    <name type="scientific">Porites evermanni</name>
    <dbReference type="NCBI Taxonomy" id="104178"/>
    <lineage>
        <taxon>Eukaryota</taxon>
        <taxon>Metazoa</taxon>
        <taxon>Cnidaria</taxon>
        <taxon>Anthozoa</taxon>
        <taxon>Hexacorallia</taxon>
        <taxon>Scleractinia</taxon>
        <taxon>Fungiina</taxon>
        <taxon>Poritidae</taxon>
        <taxon>Porites</taxon>
    </lineage>
</organism>
<evidence type="ECO:0000313" key="12">
    <source>
        <dbReference type="EMBL" id="CAH3024132.1"/>
    </source>
</evidence>
<dbReference type="Proteomes" id="UP001159427">
    <property type="component" value="Unassembled WGS sequence"/>
</dbReference>
<comment type="caution">
    <text evidence="12">The sequence shown here is derived from an EMBL/GenBank/DDBJ whole genome shotgun (WGS) entry which is preliminary data.</text>
</comment>
<proteinExistence type="inferred from homology"/>
<evidence type="ECO:0000256" key="1">
    <source>
        <dbReference type="ARBA" id="ARBA00004173"/>
    </source>
</evidence>
<evidence type="ECO:0000256" key="6">
    <source>
        <dbReference type="ARBA" id="ARBA00023128"/>
    </source>
</evidence>
<comment type="similarity">
    <text evidence="2">Belongs to the bacterial ribosomal protein bS18 family. Mitochondrion-specific ribosomal protein mS40 subfamily.</text>
</comment>
<gene>
    <name evidence="12" type="ORF">PEVE_00021727</name>
</gene>
<evidence type="ECO:0000313" key="13">
    <source>
        <dbReference type="Proteomes" id="UP001159427"/>
    </source>
</evidence>
<evidence type="ECO:0000256" key="9">
    <source>
        <dbReference type="ARBA" id="ARBA00035130"/>
    </source>
</evidence>
<dbReference type="InterPro" id="IPR001648">
    <property type="entry name" value="Ribosomal_bS18"/>
</dbReference>
<keyword evidence="13" id="KW-1185">Reference proteome</keyword>
<evidence type="ECO:0000256" key="7">
    <source>
        <dbReference type="ARBA" id="ARBA00023274"/>
    </source>
</evidence>
<evidence type="ECO:0000256" key="3">
    <source>
        <dbReference type="ARBA" id="ARBA00022553"/>
    </source>
</evidence>